<keyword evidence="3 5" id="KW-1133">Transmembrane helix</keyword>
<feature type="transmembrane region" description="Helical" evidence="5">
    <location>
        <begin position="50"/>
        <end position="69"/>
    </location>
</feature>
<evidence type="ECO:0000256" key="3">
    <source>
        <dbReference type="ARBA" id="ARBA00022989"/>
    </source>
</evidence>
<dbReference type="PANTHER" id="PTHR28018:SF3">
    <property type="entry name" value="RESPIRATORY SUPERCOMPLEX FACTOR 2, MITOCHONDRIAL"/>
    <property type="match status" value="1"/>
</dbReference>
<dbReference type="Pfam" id="PF04588">
    <property type="entry name" value="HIG_1_N"/>
    <property type="match status" value="1"/>
</dbReference>
<organism evidence="7 8">
    <name type="scientific">Hypholoma sublateritium (strain FD-334 SS-4)</name>
    <dbReference type="NCBI Taxonomy" id="945553"/>
    <lineage>
        <taxon>Eukaryota</taxon>
        <taxon>Fungi</taxon>
        <taxon>Dikarya</taxon>
        <taxon>Basidiomycota</taxon>
        <taxon>Agaricomycotina</taxon>
        <taxon>Agaricomycetes</taxon>
        <taxon>Agaricomycetidae</taxon>
        <taxon>Agaricales</taxon>
        <taxon>Agaricineae</taxon>
        <taxon>Strophariaceae</taxon>
        <taxon>Hypholoma</taxon>
    </lineage>
</organism>
<sequence length="211" mass="23264">MKFADEKQMQEHSAASRRGAIEGALGGGAVALAGSFWAHKRFPAYHRLPLSLKALGVIIVLAPCLSIQAERRGLQYERSQWEGEGLRVLDHKQIEAMKKWDSLSFNDKVGDWAFRHQYSLIMGSWAASLALAGAIISRQKYQTHAQKVVQARMWAQGLTVGLLIAAGALTQGRRIAIAKEGNLDHSWRDLIEQQERDRKEAIAAAAASAAH</sequence>
<dbReference type="AlphaFoldDB" id="A0A0D2PNK4"/>
<dbReference type="GO" id="GO:0005739">
    <property type="term" value="C:mitochondrion"/>
    <property type="evidence" value="ECO:0007669"/>
    <property type="project" value="UniProtKB-SubCell"/>
</dbReference>
<gene>
    <name evidence="7" type="ORF">HYPSUDRAFT_50279</name>
</gene>
<feature type="transmembrane region" description="Helical" evidence="5">
    <location>
        <begin position="20"/>
        <end position="38"/>
    </location>
</feature>
<evidence type="ECO:0000256" key="2">
    <source>
        <dbReference type="ARBA" id="ARBA00022692"/>
    </source>
</evidence>
<keyword evidence="4 5" id="KW-0472">Membrane</keyword>
<dbReference type="InterPro" id="IPR040153">
    <property type="entry name" value="Rcf2"/>
</dbReference>
<dbReference type="STRING" id="945553.A0A0D2PNK4"/>
<keyword evidence="8" id="KW-1185">Reference proteome</keyword>
<dbReference type="OMA" id="LWMDMVE"/>
<reference evidence="8" key="1">
    <citation type="submission" date="2014-04" db="EMBL/GenBank/DDBJ databases">
        <title>Evolutionary Origins and Diversification of the Mycorrhizal Mutualists.</title>
        <authorList>
            <consortium name="DOE Joint Genome Institute"/>
            <consortium name="Mycorrhizal Genomics Consortium"/>
            <person name="Kohler A."/>
            <person name="Kuo A."/>
            <person name="Nagy L.G."/>
            <person name="Floudas D."/>
            <person name="Copeland A."/>
            <person name="Barry K.W."/>
            <person name="Cichocki N."/>
            <person name="Veneault-Fourrey C."/>
            <person name="LaButti K."/>
            <person name="Lindquist E.A."/>
            <person name="Lipzen A."/>
            <person name="Lundell T."/>
            <person name="Morin E."/>
            <person name="Murat C."/>
            <person name="Riley R."/>
            <person name="Ohm R."/>
            <person name="Sun H."/>
            <person name="Tunlid A."/>
            <person name="Henrissat B."/>
            <person name="Grigoriev I.V."/>
            <person name="Hibbett D.S."/>
            <person name="Martin F."/>
        </authorList>
    </citation>
    <scope>NUCLEOTIDE SEQUENCE [LARGE SCALE GENOMIC DNA]</scope>
    <source>
        <strain evidence="8">FD-334 SS-4</strain>
    </source>
</reference>
<dbReference type="PROSITE" id="PS51503">
    <property type="entry name" value="HIG1"/>
    <property type="match status" value="1"/>
</dbReference>
<feature type="transmembrane region" description="Helical" evidence="5">
    <location>
        <begin position="149"/>
        <end position="169"/>
    </location>
</feature>
<keyword evidence="2 5" id="KW-0812">Transmembrane</keyword>
<dbReference type="GO" id="GO:0033617">
    <property type="term" value="P:mitochondrial respiratory chain complex IV assembly"/>
    <property type="evidence" value="ECO:0007669"/>
    <property type="project" value="TreeGrafter"/>
</dbReference>
<dbReference type="OrthoDB" id="1915122at2759"/>
<evidence type="ECO:0000313" key="8">
    <source>
        <dbReference type="Proteomes" id="UP000054270"/>
    </source>
</evidence>
<proteinExistence type="predicted"/>
<dbReference type="EMBL" id="KN817518">
    <property type="protein sequence ID" value="KJA29761.1"/>
    <property type="molecule type" value="Genomic_DNA"/>
</dbReference>
<accession>A0A0D2PNK4</accession>
<evidence type="ECO:0000256" key="4">
    <source>
        <dbReference type="ARBA" id="ARBA00023136"/>
    </source>
</evidence>
<evidence type="ECO:0000256" key="5">
    <source>
        <dbReference type="SAM" id="Phobius"/>
    </source>
</evidence>
<evidence type="ECO:0000259" key="6">
    <source>
        <dbReference type="PROSITE" id="PS51503"/>
    </source>
</evidence>
<feature type="transmembrane region" description="Helical" evidence="5">
    <location>
        <begin position="118"/>
        <end position="137"/>
    </location>
</feature>
<evidence type="ECO:0000256" key="1">
    <source>
        <dbReference type="ARBA" id="ARBA00004173"/>
    </source>
</evidence>
<feature type="domain" description="HIG1" evidence="6">
    <location>
        <begin position="90"/>
        <end position="181"/>
    </location>
</feature>
<evidence type="ECO:0000313" key="7">
    <source>
        <dbReference type="EMBL" id="KJA29761.1"/>
    </source>
</evidence>
<name>A0A0D2PNK4_HYPSF</name>
<dbReference type="Proteomes" id="UP000054270">
    <property type="component" value="Unassembled WGS sequence"/>
</dbReference>
<comment type="subcellular location">
    <subcellularLocation>
        <location evidence="1">Mitochondrion</location>
    </subcellularLocation>
</comment>
<dbReference type="PANTHER" id="PTHR28018">
    <property type="entry name" value="RESPIRATORY SUPERCOMPLEX FACTOR 2, MITOCHONDRIAL"/>
    <property type="match status" value="1"/>
</dbReference>
<dbReference type="InterPro" id="IPR007667">
    <property type="entry name" value="Hypoxia_induced_domain"/>
</dbReference>
<protein>
    <recommendedName>
        <fullName evidence="6">HIG1 domain-containing protein</fullName>
    </recommendedName>
</protein>